<dbReference type="InterPro" id="IPR040423">
    <property type="entry name" value="PEA_transferase"/>
</dbReference>
<keyword evidence="1" id="KW-0812">Transmembrane</keyword>
<dbReference type="Gene3D" id="3.40.720.10">
    <property type="entry name" value="Alkaline Phosphatase, subunit A"/>
    <property type="match status" value="1"/>
</dbReference>
<dbReference type="InterPro" id="IPR000917">
    <property type="entry name" value="Sulfatase_N"/>
</dbReference>
<feature type="transmembrane region" description="Helical" evidence="1">
    <location>
        <begin position="7"/>
        <end position="28"/>
    </location>
</feature>
<feature type="transmembrane region" description="Helical" evidence="1">
    <location>
        <begin position="112"/>
        <end position="131"/>
    </location>
</feature>
<feature type="transmembrane region" description="Helical" evidence="1">
    <location>
        <begin position="58"/>
        <end position="78"/>
    </location>
</feature>
<sequence>MKSNHGFIGRLFLLNAWFVPALLTTYSFSTREDVLIAVVAALSSAGCVAFFPRGWKAACILTILALPFTLWWCGAAAVGGAGPDFETAIAAFNTTVEEAYGAANFVARLPEFWATISFHLTYLGAACFYAFKKTSNTYEAQRSNGFFLIFLLPLVLGACAGRKELEVAGIATPLVGCAKIAIKAIKSEKESQVTGGIELKGVVMASHKYVRQKAEHTVNVDKAVLAVFIIGESVRADAMGPQTANRGPWSKALNDRINAGLGVWLPKTCASSNLTLNSVPMLLTMTDALHRGDQIVKPTVLGVLKEAGFKTGWFANNSGGWEAAERGHDVYAGSVNVDPDNSFATQTNISKFFLDDGLIQPAKEFADANAGNPRAEIIHMIGSHAHYVNNYPANAFAAQPTNLSSNELLELQYQRATEYGTKNILEMSNILDESRDPAFLVFTSDHGENLPSDNNGALMHGNRVTQQDGHVAAFILWNKAFVETHRTDLIKPLLSAPEIAHIDVAKIFLALAGISDNPIEPSKPIIWATLGSGAPWRAITCSDIAT</sequence>
<dbReference type="Proteomes" id="UP000733744">
    <property type="component" value="Unassembled WGS sequence"/>
</dbReference>
<keyword evidence="1" id="KW-0472">Membrane</keyword>
<proteinExistence type="predicted"/>
<dbReference type="Pfam" id="PF00884">
    <property type="entry name" value="Sulfatase"/>
    <property type="match status" value="1"/>
</dbReference>
<dbReference type="SUPFAM" id="SSF53649">
    <property type="entry name" value="Alkaline phosphatase-like"/>
    <property type="match status" value="1"/>
</dbReference>
<keyword evidence="1" id="KW-1133">Transmembrane helix</keyword>
<gene>
    <name evidence="3" type="ORF">EKO24_005565</name>
</gene>
<evidence type="ECO:0000259" key="2">
    <source>
        <dbReference type="Pfam" id="PF00884"/>
    </source>
</evidence>
<dbReference type="PANTHER" id="PTHR30443">
    <property type="entry name" value="INNER MEMBRANE PROTEIN"/>
    <property type="match status" value="1"/>
</dbReference>
<evidence type="ECO:0000313" key="4">
    <source>
        <dbReference type="Proteomes" id="UP000733744"/>
    </source>
</evidence>
<reference evidence="3 4" key="1">
    <citation type="journal article" date="2019" name="Antonie Van Leeuwenhoek">
        <title>Description of 'Ca. Methylobacter oryzae' KRF1, a novel species from the environmentally important Methylobacter clade 2.</title>
        <authorList>
            <person name="Khatri K."/>
            <person name="Mohite J.A."/>
            <person name="Pandit P.S."/>
            <person name="Bahulikar R."/>
            <person name="Rahalkar M.C."/>
        </authorList>
    </citation>
    <scope>NUCLEOTIDE SEQUENCE [LARGE SCALE GENOMIC DNA]</scope>
    <source>
        <strain evidence="3 4">KRF1</strain>
    </source>
</reference>
<evidence type="ECO:0000256" key="1">
    <source>
        <dbReference type="SAM" id="Phobius"/>
    </source>
</evidence>
<comment type="caution">
    <text evidence="3">The sequence shown here is derived from an EMBL/GenBank/DDBJ whole genome shotgun (WGS) entry which is preliminary data.</text>
</comment>
<keyword evidence="4" id="KW-1185">Reference proteome</keyword>
<evidence type="ECO:0000313" key="3">
    <source>
        <dbReference type="EMBL" id="TRX00787.1"/>
    </source>
</evidence>
<feature type="transmembrane region" description="Helical" evidence="1">
    <location>
        <begin position="143"/>
        <end position="161"/>
    </location>
</feature>
<organism evidence="3 4">
    <name type="scientific">Candidatus Methylobacter oryzae</name>
    <dbReference type="NCBI Taxonomy" id="2497749"/>
    <lineage>
        <taxon>Bacteria</taxon>
        <taxon>Pseudomonadati</taxon>
        <taxon>Pseudomonadota</taxon>
        <taxon>Gammaproteobacteria</taxon>
        <taxon>Methylococcales</taxon>
        <taxon>Methylococcaceae</taxon>
        <taxon>Methylobacter</taxon>
    </lineage>
</organism>
<feature type="domain" description="Sulfatase N-terminal" evidence="2">
    <location>
        <begin position="227"/>
        <end position="514"/>
    </location>
</feature>
<accession>A0ABY3CDP9</accession>
<dbReference type="EMBL" id="RYFG02000025">
    <property type="protein sequence ID" value="TRX00787.1"/>
    <property type="molecule type" value="Genomic_DNA"/>
</dbReference>
<protein>
    <submittedName>
        <fullName evidence="3">Sulfatase-like hydrolase/transferase</fullName>
    </submittedName>
</protein>
<name>A0ABY3CDP9_9GAMM</name>
<feature type="transmembrane region" description="Helical" evidence="1">
    <location>
        <begin position="34"/>
        <end position="51"/>
    </location>
</feature>
<dbReference type="InterPro" id="IPR017850">
    <property type="entry name" value="Alkaline_phosphatase_core_sf"/>
</dbReference>
<dbReference type="PANTHER" id="PTHR30443:SF0">
    <property type="entry name" value="PHOSPHOETHANOLAMINE TRANSFERASE EPTA"/>
    <property type="match status" value="1"/>
</dbReference>